<proteinExistence type="predicted"/>
<accession>A0A0E9VX34</accession>
<reference evidence="1" key="1">
    <citation type="submission" date="2014-11" db="EMBL/GenBank/DDBJ databases">
        <authorList>
            <person name="Amaro Gonzalez C."/>
        </authorList>
    </citation>
    <scope>NUCLEOTIDE SEQUENCE</scope>
</reference>
<name>A0A0E9VX34_ANGAN</name>
<dbReference type="AlphaFoldDB" id="A0A0E9VX34"/>
<dbReference type="EMBL" id="GBXM01026727">
    <property type="protein sequence ID" value="JAH81850.1"/>
    <property type="molecule type" value="Transcribed_RNA"/>
</dbReference>
<reference evidence="1" key="2">
    <citation type="journal article" date="2015" name="Fish Shellfish Immunol.">
        <title>Early steps in the European eel (Anguilla anguilla)-Vibrio vulnificus interaction in the gills: Role of the RtxA13 toxin.</title>
        <authorList>
            <person name="Callol A."/>
            <person name="Pajuelo D."/>
            <person name="Ebbesson L."/>
            <person name="Teles M."/>
            <person name="MacKenzie S."/>
            <person name="Amaro C."/>
        </authorList>
    </citation>
    <scope>NUCLEOTIDE SEQUENCE</scope>
</reference>
<sequence length="31" mass="3624">MGSRIFQEKHFSPPAKMNAPLIANSHRYTFF</sequence>
<organism evidence="1">
    <name type="scientific">Anguilla anguilla</name>
    <name type="common">European freshwater eel</name>
    <name type="synonym">Muraena anguilla</name>
    <dbReference type="NCBI Taxonomy" id="7936"/>
    <lineage>
        <taxon>Eukaryota</taxon>
        <taxon>Metazoa</taxon>
        <taxon>Chordata</taxon>
        <taxon>Craniata</taxon>
        <taxon>Vertebrata</taxon>
        <taxon>Euteleostomi</taxon>
        <taxon>Actinopterygii</taxon>
        <taxon>Neopterygii</taxon>
        <taxon>Teleostei</taxon>
        <taxon>Anguilliformes</taxon>
        <taxon>Anguillidae</taxon>
        <taxon>Anguilla</taxon>
    </lineage>
</organism>
<protein>
    <submittedName>
        <fullName evidence="1">Uncharacterized protein</fullName>
    </submittedName>
</protein>
<evidence type="ECO:0000313" key="1">
    <source>
        <dbReference type="EMBL" id="JAH81850.1"/>
    </source>
</evidence>